<dbReference type="EMBL" id="BDQM01000001">
    <property type="protein sequence ID" value="GAW94712.1"/>
    <property type="molecule type" value="Genomic_DNA"/>
</dbReference>
<evidence type="ECO:0000313" key="3">
    <source>
        <dbReference type="Proteomes" id="UP000197068"/>
    </source>
</evidence>
<keyword evidence="3" id="KW-1185">Reference proteome</keyword>
<organism evidence="2 3">
    <name type="scientific">Colwellia marinimaniae</name>
    <dbReference type="NCBI Taxonomy" id="1513592"/>
    <lineage>
        <taxon>Bacteria</taxon>
        <taxon>Pseudomonadati</taxon>
        <taxon>Pseudomonadota</taxon>
        <taxon>Gammaproteobacteria</taxon>
        <taxon>Alteromonadales</taxon>
        <taxon>Colwelliaceae</taxon>
        <taxon>Colwellia</taxon>
    </lineage>
</organism>
<dbReference type="Pfam" id="PF17171">
    <property type="entry name" value="GST_C_6"/>
    <property type="match status" value="1"/>
</dbReference>
<evidence type="ECO:0000259" key="1">
    <source>
        <dbReference type="Pfam" id="PF17171"/>
    </source>
</evidence>
<protein>
    <recommendedName>
        <fullName evidence="1">Metaxin glutathione S-transferase domain-containing protein</fullName>
    </recommendedName>
</protein>
<dbReference type="InterPro" id="IPR033468">
    <property type="entry name" value="Metaxin_GST"/>
</dbReference>
<evidence type="ECO:0000313" key="2">
    <source>
        <dbReference type="EMBL" id="GAW94712.1"/>
    </source>
</evidence>
<dbReference type="InterPro" id="IPR036282">
    <property type="entry name" value="Glutathione-S-Trfase_C_sf"/>
</dbReference>
<name>A0ABQ0MQR6_9GAMM</name>
<dbReference type="Proteomes" id="UP000197068">
    <property type="component" value="Unassembled WGS sequence"/>
</dbReference>
<sequence>MFCLFYLAINTQRQQSHFYGTQLSSFDATAYAILCQFISVNCEHDFNRKARSYPNLMRYCQRIE</sequence>
<gene>
    <name evidence="2" type="ORF">MTCD1_00309</name>
</gene>
<dbReference type="SUPFAM" id="SSF47616">
    <property type="entry name" value="GST C-terminal domain-like"/>
    <property type="match status" value="1"/>
</dbReference>
<feature type="domain" description="Metaxin glutathione S-transferase" evidence="1">
    <location>
        <begin position="15"/>
        <end position="63"/>
    </location>
</feature>
<comment type="caution">
    <text evidence="2">The sequence shown here is derived from an EMBL/GenBank/DDBJ whole genome shotgun (WGS) entry which is preliminary data.</text>
</comment>
<reference evidence="2 3" key="1">
    <citation type="submission" date="2017-06" db="EMBL/GenBank/DDBJ databases">
        <title>Whole Genome Sequences of Colwellia marinimaniae MTCD1.</title>
        <authorList>
            <person name="Kusumoto H."/>
            <person name="Inoue M."/>
            <person name="Tanikawa K."/>
            <person name="Maeji H."/>
            <person name="Cameron J.H."/>
            <person name="Bartlett D.H."/>
        </authorList>
    </citation>
    <scope>NUCLEOTIDE SEQUENCE [LARGE SCALE GENOMIC DNA]</scope>
    <source>
        <strain evidence="2 3">MTCD1</strain>
    </source>
</reference>
<accession>A0ABQ0MQR6</accession>
<dbReference type="RefSeq" id="WP_057182169.1">
    <property type="nucleotide sequence ID" value="NZ_BDQM01000001.1"/>
</dbReference>
<proteinExistence type="predicted"/>